<reference evidence="2 3" key="1">
    <citation type="submission" date="2019-03" db="EMBL/GenBank/DDBJ databases">
        <title>Draft genome sequences of novel Actinobacteria.</title>
        <authorList>
            <person name="Sahin N."/>
            <person name="Ay H."/>
            <person name="Saygin H."/>
        </authorList>
    </citation>
    <scope>NUCLEOTIDE SEQUENCE [LARGE SCALE GENOMIC DNA]</scope>
    <source>
        <strain evidence="2 3">JCM 13523</strain>
    </source>
</reference>
<sequence>MSNEHALAEGKAIPSLVPARMDRLPWTRFHWMIVVGLGVSWILDGLEIQLAEGQSLENVAKPLSAREDGGARFQGPAPRLPSTDAQGRRITPVKPEAEQGTDDRPQDEPPVS</sequence>
<dbReference type="OrthoDB" id="9787026at2"/>
<name>A0A4R4YM98_9ACTN</name>
<dbReference type="Proteomes" id="UP000295124">
    <property type="component" value="Unassembled WGS sequence"/>
</dbReference>
<comment type="caution">
    <text evidence="2">The sequence shown here is derived from an EMBL/GenBank/DDBJ whole genome shotgun (WGS) entry which is preliminary data.</text>
</comment>
<proteinExistence type="predicted"/>
<evidence type="ECO:0008006" key="4">
    <source>
        <dbReference type="Google" id="ProtNLM"/>
    </source>
</evidence>
<evidence type="ECO:0000313" key="2">
    <source>
        <dbReference type="EMBL" id="TDD44612.1"/>
    </source>
</evidence>
<accession>A0A4R4YM98</accession>
<gene>
    <name evidence="2" type="ORF">E1263_40365</name>
</gene>
<dbReference type="EMBL" id="SMKX01000231">
    <property type="protein sequence ID" value="TDD44612.1"/>
    <property type="molecule type" value="Genomic_DNA"/>
</dbReference>
<protein>
    <recommendedName>
        <fullName evidence="4">MFS transporter</fullName>
    </recommendedName>
</protein>
<dbReference type="AlphaFoldDB" id="A0A4R4YM98"/>
<dbReference type="RefSeq" id="WP_132177408.1">
    <property type="nucleotide sequence ID" value="NZ_SMKX01000231.1"/>
</dbReference>
<evidence type="ECO:0000313" key="3">
    <source>
        <dbReference type="Proteomes" id="UP000295124"/>
    </source>
</evidence>
<evidence type="ECO:0000256" key="1">
    <source>
        <dbReference type="SAM" id="MobiDB-lite"/>
    </source>
</evidence>
<keyword evidence="3" id="KW-1185">Reference proteome</keyword>
<feature type="region of interest" description="Disordered" evidence="1">
    <location>
        <begin position="61"/>
        <end position="112"/>
    </location>
</feature>
<organism evidence="2 3">
    <name type="scientific">Kribbella antibiotica</name>
    <dbReference type="NCBI Taxonomy" id="190195"/>
    <lineage>
        <taxon>Bacteria</taxon>
        <taxon>Bacillati</taxon>
        <taxon>Actinomycetota</taxon>
        <taxon>Actinomycetes</taxon>
        <taxon>Propionibacteriales</taxon>
        <taxon>Kribbellaceae</taxon>
        <taxon>Kribbella</taxon>
    </lineage>
</organism>
<feature type="compositionally biased region" description="Basic and acidic residues" evidence="1">
    <location>
        <begin position="95"/>
        <end position="112"/>
    </location>
</feature>